<comment type="subcellular location">
    <subcellularLocation>
        <location evidence="1">Nucleus</location>
    </subcellularLocation>
</comment>
<feature type="region of interest" description="Disordered" evidence="5">
    <location>
        <begin position="634"/>
        <end position="658"/>
    </location>
</feature>
<proteinExistence type="predicted"/>
<dbReference type="Pfam" id="PF13857">
    <property type="entry name" value="Ank_5"/>
    <property type="match status" value="1"/>
</dbReference>
<dbReference type="Pfam" id="PF12796">
    <property type="entry name" value="Ank_2"/>
    <property type="match status" value="1"/>
</dbReference>
<dbReference type="GO" id="GO:0031297">
    <property type="term" value="P:replication fork processing"/>
    <property type="evidence" value="ECO:0007669"/>
    <property type="project" value="TreeGrafter"/>
</dbReference>
<dbReference type="SUPFAM" id="SSF48403">
    <property type="entry name" value="Ankyrin repeat"/>
    <property type="match status" value="1"/>
</dbReference>
<dbReference type="InterPro" id="IPR052311">
    <property type="entry name" value="MMS22L-TONSL_complex_comp"/>
</dbReference>
<evidence type="ECO:0000313" key="7">
    <source>
        <dbReference type="Proteomes" id="UP000092462"/>
    </source>
</evidence>
<evidence type="ECO:0000313" key="6">
    <source>
        <dbReference type="EnsemblMetazoa" id="PPAI006958-PA"/>
    </source>
</evidence>
<dbReference type="PANTHER" id="PTHR46358">
    <property type="entry name" value="TONSOKU-LIKE PROTEIN"/>
    <property type="match status" value="1"/>
</dbReference>
<dbReference type="GO" id="GO:0043596">
    <property type="term" value="C:nuclear replication fork"/>
    <property type="evidence" value="ECO:0007669"/>
    <property type="project" value="TreeGrafter"/>
</dbReference>
<feature type="region of interest" description="Disordered" evidence="5">
    <location>
        <begin position="514"/>
        <end position="565"/>
    </location>
</feature>
<dbReference type="Gene3D" id="1.25.40.10">
    <property type="entry name" value="Tetratricopeptide repeat domain"/>
    <property type="match status" value="2"/>
</dbReference>
<feature type="region of interest" description="Disordered" evidence="5">
    <location>
        <begin position="576"/>
        <end position="595"/>
    </location>
</feature>
<feature type="compositionally biased region" description="Low complexity" evidence="5">
    <location>
        <begin position="716"/>
        <end position="728"/>
    </location>
</feature>
<dbReference type="PANTHER" id="PTHR46358:SF1">
    <property type="entry name" value="TONSOKU-LIKE PROTEIN"/>
    <property type="match status" value="1"/>
</dbReference>
<evidence type="ECO:0000256" key="4">
    <source>
        <dbReference type="ARBA" id="ARBA00023242"/>
    </source>
</evidence>
<dbReference type="SMART" id="SM00248">
    <property type="entry name" value="ANK"/>
    <property type="match status" value="3"/>
</dbReference>
<feature type="compositionally biased region" description="Low complexity" evidence="5">
    <location>
        <begin position="639"/>
        <end position="650"/>
    </location>
</feature>
<feature type="region of interest" description="Disordered" evidence="5">
    <location>
        <begin position="709"/>
        <end position="728"/>
    </location>
</feature>
<evidence type="ECO:0000256" key="2">
    <source>
        <dbReference type="ARBA" id="ARBA00022614"/>
    </source>
</evidence>
<evidence type="ECO:0000256" key="1">
    <source>
        <dbReference type="ARBA" id="ARBA00004123"/>
    </source>
</evidence>
<dbReference type="InterPro" id="IPR036770">
    <property type="entry name" value="Ankyrin_rpt-contain_sf"/>
</dbReference>
<dbReference type="SUPFAM" id="SSF48452">
    <property type="entry name" value="TPR-like"/>
    <property type="match status" value="1"/>
</dbReference>
<feature type="compositionally biased region" description="Acidic residues" evidence="5">
    <location>
        <begin position="532"/>
        <end position="546"/>
    </location>
</feature>
<evidence type="ECO:0000256" key="5">
    <source>
        <dbReference type="SAM" id="MobiDB-lite"/>
    </source>
</evidence>
<protein>
    <submittedName>
        <fullName evidence="6">Uncharacterized protein</fullName>
    </submittedName>
</protein>
<dbReference type="InterPro" id="IPR011990">
    <property type="entry name" value="TPR-like_helical_dom_sf"/>
</dbReference>
<dbReference type="InterPro" id="IPR002110">
    <property type="entry name" value="Ankyrin_rpt"/>
</dbReference>
<sequence>MMARLYLNLSVTKENCSAEIERALEYMTKAIAICKSHDLYELLHQCYMSTGLLYEVKKKDIANSLRYLNLALDVAQRLEARTVKICETLLMKSEVLIKSGDYQSAKQTLHRAYKLKSPNETDRETIEQKLRVVAALCYTEDSLITANSTDYRRKKDLYEKMGDGSCKLENYDKALSYYQKMLENAELSGDSGKTLIPIYVSLYQTYKDNNNYKEALEYSWKEYELCKDVPQEAFLTLMNIAELSDLAEMKFWDVEKIYQRARREAEKTGNKKSEGLVVSKLLLFQRKHEMDSLAELLEKEAKLSGLDCVAESDDGEEVAEDDDNIPSIGDDICLEDLSDSGSEEDSEIPTAVEEKRPVRKRVANVVKRNNKGETQLHQACISGNITLTRRLLDQGHPVNVRDHAGWLPLHEACIHGHREIVEMLLEKSCATINDRGGTSCDGITPMHDACSNGHLDIVEFLLDKGANALVRTDFGDTPLDTLKVWRQTTKLDENQRMFYDTIIQRLTKLMEKAGVNPREKPMNTNRIQDTLVYEEESRESGSENEDSSSPPRAFGKPCKSPEGSSRLYKSVIENLRKKPQIDEPMNGITESKKRSAYLKGDEVGDDWLEDDLLPNKKRRKFHKESIDFWSASENKSLTPKPKVSSRPVVPESDNEMEEPTDFVDLGLEQDIPLSNGSKSSSESAKISKRVTQSSLLDAGFSRQQIDVDLDFPMNTSPTKSSRSSTGKSSVPVILHNMISIKVKVDDQLIVVPVNAGEVPNLQIKWLADRASKRYYK</sequence>
<dbReference type="PROSITE" id="PS50088">
    <property type="entry name" value="ANK_REPEAT"/>
    <property type="match status" value="3"/>
</dbReference>
<dbReference type="EnsemblMetazoa" id="PPAI006958-RA">
    <property type="protein sequence ID" value="PPAI006958-PA"/>
    <property type="gene ID" value="PPAI006958"/>
</dbReference>
<keyword evidence="7" id="KW-1185">Reference proteome</keyword>
<name>A0A1B0DFZ7_PHLPP</name>
<keyword evidence="2" id="KW-0433">Leucine-rich repeat</keyword>
<keyword evidence="3" id="KW-0677">Repeat</keyword>
<dbReference type="Gene3D" id="1.25.40.20">
    <property type="entry name" value="Ankyrin repeat-containing domain"/>
    <property type="match status" value="1"/>
</dbReference>
<dbReference type="Proteomes" id="UP000092462">
    <property type="component" value="Unassembled WGS sequence"/>
</dbReference>
<dbReference type="PROSITE" id="PS50297">
    <property type="entry name" value="ANK_REP_REGION"/>
    <property type="match status" value="3"/>
</dbReference>
<reference evidence="6" key="1">
    <citation type="submission" date="2022-08" db="UniProtKB">
        <authorList>
            <consortium name="EnsemblMetazoa"/>
        </authorList>
    </citation>
    <scope>IDENTIFICATION</scope>
    <source>
        <strain evidence="6">Israel</strain>
    </source>
</reference>
<organism evidence="6 7">
    <name type="scientific">Phlebotomus papatasi</name>
    <name type="common">Sandfly</name>
    <dbReference type="NCBI Taxonomy" id="29031"/>
    <lineage>
        <taxon>Eukaryota</taxon>
        <taxon>Metazoa</taxon>
        <taxon>Ecdysozoa</taxon>
        <taxon>Arthropoda</taxon>
        <taxon>Hexapoda</taxon>
        <taxon>Insecta</taxon>
        <taxon>Pterygota</taxon>
        <taxon>Neoptera</taxon>
        <taxon>Endopterygota</taxon>
        <taxon>Diptera</taxon>
        <taxon>Nematocera</taxon>
        <taxon>Psychodoidea</taxon>
        <taxon>Psychodidae</taxon>
        <taxon>Phlebotomus</taxon>
        <taxon>Phlebotomus</taxon>
    </lineage>
</organism>
<dbReference type="EMBL" id="AJVK01033542">
    <property type="status" value="NOT_ANNOTATED_CDS"/>
    <property type="molecule type" value="Genomic_DNA"/>
</dbReference>
<dbReference type="VEuPathDB" id="VectorBase:PPAPM1_011656"/>
<accession>A0A1B0DFZ7</accession>
<evidence type="ECO:0000256" key="3">
    <source>
        <dbReference type="ARBA" id="ARBA00022737"/>
    </source>
</evidence>
<keyword evidence="4" id="KW-0539">Nucleus</keyword>
<dbReference type="VEuPathDB" id="VectorBase:PPAI006958"/>
<dbReference type="AlphaFoldDB" id="A0A1B0DFZ7"/>
<dbReference type="GO" id="GO:0000724">
    <property type="term" value="P:double-strand break repair via homologous recombination"/>
    <property type="evidence" value="ECO:0007669"/>
    <property type="project" value="TreeGrafter"/>
</dbReference>